<comment type="caution">
    <text evidence="2">The sequence shown here is derived from an EMBL/GenBank/DDBJ whole genome shotgun (WGS) entry which is preliminary data.</text>
</comment>
<dbReference type="AlphaFoldDB" id="A0AAV4S6P1"/>
<dbReference type="EMBL" id="BPLQ01007158">
    <property type="protein sequence ID" value="GIY28256.1"/>
    <property type="molecule type" value="Genomic_DNA"/>
</dbReference>
<protein>
    <submittedName>
        <fullName evidence="2">Uncharacterized protein</fullName>
    </submittedName>
</protein>
<feature type="compositionally biased region" description="Basic and acidic residues" evidence="1">
    <location>
        <begin position="1"/>
        <end position="21"/>
    </location>
</feature>
<reference evidence="2 3" key="1">
    <citation type="submission" date="2021-06" db="EMBL/GenBank/DDBJ databases">
        <title>Caerostris darwini draft genome.</title>
        <authorList>
            <person name="Kono N."/>
            <person name="Arakawa K."/>
        </authorList>
    </citation>
    <scope>NUCLEOTIDE SEQUENCE [LARGE SCALE GENOMIC DNA]</scope>
</reference>
<organism evidence="2 3">
    <name type="scientific">Caerostris darwini</name>
    <dbReference type="NCBI Taxonomy" id="1538125"/>
    <lineage>
        <taxon>Eukaryota</taxon>
        <taxon>Metazoa</taxon>
        <taxon>Ecdysozoa</taxon>
        <taxon>Arthropoda</taxon>
        <taxon>Chelicerata</taxon>
        <taxon>Arachnida</taxon>
        <taxon>Araneae</taxon>
        <taxon>Araneomorphae</taxon>
        <taxon>Entelegynae</taxon>
        <taxon>Araneoidea</taxon>
        <taxon>Araneidae</taxon>
        <taxon>Caerostris</taxon>
    </lineage>
</organism>
<proteinExistence type="predicted"/>
<feature type="region of interest" description="Disordered" evidence="1">
    <location>
        <begin position="1"/>
        <end position="86"/>
    </location>
</feature>
<dbReference type="Proteomes" id="UP001054837">
    <property type="component" value="Unassembled WGS sequence"/>
</dbReference>
<keyword evidence="3" id="KW-1185">Reference proteome</keyword>
<sequence>MIAMASEKHAPAHRTEQDGEKTHRKKKSAPSRYRKGRPRAFDYRSTSIRAPHRNPPANGRMRYPLSFNSPFSERDPSFRASPYLHL</sequence>
<name>A0AAV4S6P1_9ARAC</name>
<accession>A0AAV4S6P1</accession>
<evidence type="ECO:0000313" key="3">
    <source>
        <dbReference type="Proteomes" id="UP001054837"/>
    </source>
</evidence>
<evidence type="ECO:0000313" key="2">
    <source>
        <dbReference type="EMBL" id="GIY28256.1"/>
    </source>
</evidence>
<gene>
    <name evidence="2" type="ORF">CDAR_511121</name>
</gene>
<evidence type="ECO:0000256" key="1">
    <source>
        <dbReference type="SAM" id="MobiDB-lite"/>
    </source>
</evidence>
<feature type="compositionally biased region" description="Basic residues" evidence="1">
    <location>
        <begin position="22"/>
        <end position="38"/>
    </location>
</feature>